<keyword evidence="3" id="KW-0238">DNA-binding</keyword>
<dbReference type="Pfam" id="PF02627">
    <property type="entry name" value="CMD"/>
    <property type="match status" value="1"/>
</dbReference>
<organism evidence="3 4">
    <name type="scientific">Streptomyces boluensis</name>
    <dbReference type="NCBI Taxonomy" id="1775135"/>
    <lineage>
        <taxon>Bacteria</taxon>
        <taxon>Bacillati</taxon>
        <taxon>Actinomycetota</taxon>
        <taxon>Actinomycetes</taxon>
        <taxon>Kitasatosporales</taxon>
        <taxon>Streptomycetaceae</taxon>
        <taxon>Streptomyces</taxon>
    </lineage>
</organism>
<dbReference type="AlphaFoldDB" id="A0A964XNJ7"/>
<dbReference type="InterPro" id="IPR029032">
    <property type="entry name" value="AhpD-like"/>
</dbReference>
<feature type="domain" description="Carboxymuconolactone decarboxylase-like" evidence="2">
    <location>
        <begin position="52"/>
        <end position="119"/>
    </location>
</feature>
<dbReference type="EMBL" id="JAAAHS010000337">
    <property type="protein sequence ID" value="NBE55555.1"/>
    <property type="molecule type" value="Genomic_DNA"/>
</dbReference>
<sequence length="366" mass="37999">MQTPYRYTDPVPPTSATGPTGPTAELAELYAQIAADFGIAEPAPFVVLSASPELAAATWALMRESLLDGPGPRNGKTVAALGVSLANRCPFCVDAHTLLLHAGGAPHLADAVARDGAPDDEHHARVLAWAKATRTPGAPELATAPFPDAHAPGYIGTVLAFHFINRVVSALLTENLLPEGVRPADLLRGPEGEALSRAVRRTPAPGASLAFLDPRFRAAHTDLDGPADGDNSADSGPGWAAGTPVAPAYAAFREVASMGAGLLSEEDQALVTRTVADWDGAHPPVRWPELPGTDRPGARLAVLAAVAPYRLTDDDVAAWLTPPRTDHCLVHLVAYGAFLAVTRVEHEIGTGRTGTATAPSTGPEPS</sequence>
<dbReference type="GO" id="GO:0051920">
    <property type="term" value="F:peroxiredoxin activity"/>
    <property type="evidence" value="ECO:0007669"/>
    <property type="project" value="InterPro"/>
</dbReference>
<protein>
    <submittedName>
        <fullName evidence="3">DNA-binding protein</fullName>
    </submittedName>
</protein>
<gene>
    <name evidence="3" type="ORF">GUY60_29830</name>
</gene>
<dbReference type="OrthoDB" id="3342615at2"/>
<name>A0A964XNJ7_9ACTN</name>
<keyword evidence="4" id="KW-1185">Reference proteome</keyword>
<evidence type="ECO:0000256" key="1">
    <source>
        <dbReference type="SAM" id="MobiDB-lite"/>
    </source>
</evidence>
<feature type="region of interest" description="Disordered" evidence="1">
    <location>
        <begin position="220"/>
        <end position="239"/>
    </location>
</feature>
<reference evidence="3" key="1">
    <citation type="submission" date="2020-01" db="EMBL/GenBank/DDBJ databases">
        <title>Whole-genome analyses of novel actinobacteria.</title>
        <authorList>
            <person name="Sahin N."/>
        </authorList>
    </citation>
    <scope>NUCLEOTIDE SEQUENCE</scope>
    <source>
        <strain evidence="3">YC537</strain>
    </source>
</reference>
<feature type="region of interest" description="Disordered" evidence="1">
    <location>
        <begin position="1"/>
        <end position="21"/>
    </location>
</feature>
<accession>A0A964XNJ7</accession>
<dbReference type="InterPro" id="IPR003779">
    <property type="entry name" value="CMD-like"/>
</dbReference>
<dbReference type="Proteomes" id="UP000598297">
    <property type="component" value="Unassembled WGS sequence"/>
</dbReference>
<dbReference type="SUPFAM" id="SSF69118">
    <property type="entry name" value="AhpD-like"/>
    <property type="match status" value="1"/>
</dbReference>
<evidence type="ECO:0000259" key="2">
    <source>
        <dbReference type="Pfam" id="PF02627"/>
    </source>
</evidence>
<proteinExistence type="predicted"/>
<dbReference type="InterPro" id="IPR004675">
    <property type="entry name" value="AhpD_core"/>
</dbReference>
<dbReference type="GO" id="GO:0003677">
    <property type="term" value="F:DNA binding"/>
    <property type="evidence" value="ECO:0007669"/>
    <property type="project" value="UniProtKB-KW"/>
</dbReference>
<dbReference type="RefSeq" id="WP_161703389.1">
    <property type="nucleotide sequence ID" value="NZ_JAAAHS010000337.1"/>
</dbReference>
<dbReference type="Gene3D" id="1.20.1290.10">
    <property type="entry name" value="AhpD-like"/>
    <property type="match status" value="1"/>
</dbReference>
<comment type="caution">
    <text evidence="3">The sequence shown here is derived from an EMBL/GenBank/DDBJ whole genome shotgun (WGS) entry which is preliminary data.</text>
</comment>
<evidence type="ECO:0000313" key="4">
    <source>
        <dbReference type="Proteomes" id="UP000598297"/>
    </source>
</evidence>
<dbReference type="NCBIfam" id="TIGR00778">
    <property type="entry name" value="ahpD_dom"/>
    <property type="match status" value="1"/>
</dbReference>
<evidence type="ECO:0000313" key="3">
    <source>
        <dbReference type="EMBL" id="NBE55555.1"/>
    </source>
</evidence>